<dbReference type="STRING" id="1131935.PDENDC454_26853"/>
<evidence type="ECO:0000313" key="1">
    <source>
        <dbReference type="EMBL" id="EHQ59147.1"/>
    </source>
</evidence>
<accession>H3SP62</accession>
<organism evidence="1 2">
    <name type="scientific">Paenibacillus dendritiformis C454</name>
    <dbReference type="NCBI Taxonomy" id="1131935"/>
    <lineage>
        <taxon>Bacteria</taxon>
        <taxon>Bacillati</taxon>
        <taxon>Bacillota</taxon>
        <taxon>Bacilli</taxon>
        <taxon>Bacillales</taxon>
        <taxon>Paenibacillaceae</taxon>
        <taxon>Paenibacillus</taxon>
    </lineage>
</organism>
<evidence type="ECO:0000313" key="2">
    <source>
        <dbReference type="Proteomes" id="UP000003900"/>
    </source>
</evidence>
<keyword evidence="2" id="KW-1185">Reference proteome</keyword>
<proteinExistence type="predicted"/>
<sequence length="66" mass="7535">MAAFVVGGYIFGAMTGIPESAVIIECRLNMMRHFIVLHKRSRADEGRIALHDRGSKRRIRFFCIVL</sequence>
<comment type="caution">
    <text evidence="1">The sequence shown here is derived from an EMBL/GenBank/DDBJ whole genome shotgun (WGS) entry which is preliminary data.</text>
</comment>
<gene>
    <name evidence="1" type="ORF">PDENDC454_26853</name>
</gene>
<protein>
    <submittedName>
        <fullName evidence="1">Uncharacterized protein</fullName>
    </submittedName>
</protein>
<dbReference type="EMBL" id="AHKH01000178">
    <property type="protein sequence ID" value="EHQ59147.1"/>
    <property type="molecule type" value="Genomic_DNA"/>
</dbReference>
<dbReference type="Proteomes" id="UP000003900">
    <property type="component" value="Unassembled WGS sequence"/>
</dbReference>
<name>H3SP62_9BACL</name>
<dbReference type="AlphaFoldDB" id="H3SP62"/>
<reference evidence="1 2" key="1">
    <citation type="journal article" date="2012" name="J. Bacteriol.">
        <title>Genome Sequence of the Pattern-Forming Social Bacterium Paenibacillus dendritiformis C454 Chiral Morphotype.</title>
        <authorList>
            <person name="Sirota-Madi A."/>
            <person name="Olender T."/>
            <person name="Helman Y."/>
            <person name="Brainis I."/>
            <person name="Finkelshtein A."/>
            <person name="Roth D."/>
            <person name="Hagai E."/>
            <person name="Leshkowitz D."/>
            <person name="Brodsky L."/>
            <person name="Galatenko V."/>
            <person name="Nikolaev V."/>
            <person name="Gutnick D.L."/>
            <person name="Lancet D."/>
            <person name="Ben-Jacob E."/>
        </authorList>
    </citation>
    <scope>NUCLEOTIDE SEQUENCE [LARGE SCALE GENOMIC DNA]</scope>
    <source>
        <strain evidence="1 2">C454</strain>
    </source>
</reference>